<dbReference type="InterPro" id="IPR036875">
    <property type="entry name" value="Znf_CCHC_sf"/>
</dbReference>
<accession>A0A061DN62</accession>
<feature type="domain" description="CCHC-type" evidence="2">
    <location>
        <begin position="178"/>
        <end position="191"/>
    </location>
</feature>
<dbReference type="EMBL" id="CM001879">
    <property type="protein sequence ID" value="EOX93521.1"/>
    <property type="molecule type" value="Genomic_DNA"/>
</dbReference>
<dbReference type="eggNOG" id="KOG0017">
    <property type="taxonomic scope" value="Eukaryota"/>
</dbReference>
<dbReference type="OMA" id="HEYPEGH"/>
<protein>
    <recommendedName>
        <fullName evidence="2">CCHC-type domain-containing protein</fullName>
    </recommendedName>
</protein>
<reference evidence="3 4" key="1">
    <citation type="journal article" date="2013" name="Genome Biol.">
        <title>The genome sequence of the most widely cultivated cacao type and its use to identify candidate genes regulating pod color.</title>
        <authorList>
            <person name="Motamayor J.C."/>
            <person name="Mockaitis K."/>
            <person name="Schmutz J."/>
            <person name="Haiminen N."/>
            <person name="Iii D.L."/>
            <person name="Cornejo O."/>
            <person name="Findley S.D."/>
            <person name="Zheng P."/>
            <person name="Utro F."/>
            <person name="Royaert S."/>
            <person name="Saski C."/>
            <person name="Jenkins J."/>
            <person name="Podicheti R."/>
            <person name="Zhao M."/>
            <person name="Scheffler B.E."/>
            <person name="Stack J.C."/>
            <person name="Feltus F.A."/>
            <person name="Mustiga G.M."/>
            <person name="Amores F."/>
            <person name="Phillips W."/>
            <person name="Marelli J.P."/>
            <person name="May G.D."/>
            <person name="Shapiro H."/>
            <person name="Ma J."/>
            <person name="Bustamante C.D."/>
            <person name="Schnell R.J."/>
            <person name="Main D."/>
            <person name="Gilbert D."/>
            <person name="Parida L."/>
            <person name="Kuhn D.N."/>
        </authorList>
    </citation>
    <scope>NUCLEOTIDE SEQUENCE [LARGE SCALE GENOMIC DNA]</scope>
    <source>
        <strain evidence="4">cv. Matina 1-6</strain>
    </source>
</reference>
<sequence>MGEWMTSSFRGRMLRIRKGRPTLFSFVTGRNTKWRMPSSGVITNGLMVDELWNVSQGTSVVDTYFIELKSIWEELRNYRPLPHCECGSCNPSYFKKYTDHFQNDMVFRFLNGWNESFSTVRSQIILMDPILSLDKVYSLVLREETQRNLLVQSQPMLESFAMLAATDNKKKLRKDITCNHCGKKGHIKDKCYKIIGFPNDFKFTKGGRSNPRKGKNFVNDVSTVSVASAENDYQVEPEEELTSTGFMC</sequence>
<dbReference type="HOGENOM" id="CLU_093652_0_0_1"/>
<keyword evidence="1" id="KW-0862">Zinc</keyword>
<dbReference type="PANTHER" id="PTHR34222:SF97">
    <property type="entry name" value="CATALYTIC REGION, PUTATIVE-RELATED"/>
    <property type="match status" value="1"/>
</dbReference>
<dbReference type="GO" id="GO:0003676">
    <property type="term" value="F:nucleic acid binding"/>
    <property type="evidence" value="ECO:0007669"/>
    <property type="project" value="InterPro"/>
</dbReference>
<keyword evidence="4" id="KW-1185">Reference proteome</keyword>
<gene>
    <name evidence="3" type="ORF">TCM_002405</name>
</gene>
<dbReference type="Gramene" id="EOX93521">
    <property type="protein sequence ID" value="EOX93521"/>
    <property type="gene ID" value="TCM_002405"/>
</dbReference>
<dbReference type="GO" id="GO:0008270">
    <property type="term" value="F:zinc ion binding"/>
    <property type="evidence" value="ECO:0007669"/>
    <property type="project" value="UniProtKB-KW"/>
</dbReference>
<proteinExistence type="predicted"/>
<evidence type="ECO:0000313" key="4">
    <source>
        <dbReference type="Proteomes" id="UP000026915"/>
    </source>
</evidence>
<dbReference type="PROSITE" id="PS50158">
    <property type="entry name" value="ZF_CCHC"/>
    <property type="match status" value="1"/>
</dbReference>
<evidence type="ECO:0000313" key="3">
    <source>
        <dbReference type="EMBL" id="EOX93521.1"/>
    </source>
</evidence>
<evidence type="ECO:0000256" key="1">
    <source>
        <dbReference type="PROSITE-ProRule" id="PRU00047"/>
    </source>
</evidence>
<keyword evidence="1" id="KW-0863">Zinc-finger</keyword>
<dbReference type="SUPFAM" id="SSF57756">
    <property type="entry name" value="Retrovirus zinc finger-like domains"/>
    <property type="match status" value="1"/>
</dbReference>
<keyword evidence="1" id="KW-0479">Metal-binding</keyword>
<evidence type="ECO:0000259" key="2">
    <source>
        <dbReference type="PROSITE" id="PS50158"/>
    </source>
</evidence>
<dbReference type="InParanoid" id="A0A061DN62"/>
<dbReference type="AlphaFoldDB" id="A0A061DN62"/>
<dbReference type="PANTHER" id="PTHR34222">
    <property type="entry name" value="GAG_PRE-INTEGRS DOMAIN-CONTAINING PROTEIN"/>
    <property type="match status" value="1"/>
</dbReference>
<dbReference type="InterPro" id="IPR001878">
    <property type="entry name" value="Znf_CCHC"/>
</dbReference>
<dbReference type="Proteomes" id="UP000026915">
    <property type="component" value="Chromosome 1"/>
</dbReference>
<organism evidence="3 4">
    <name type="scientific">Theobroma cacao</name>
    <name type="common">Cacao</name>
    <name type="synonym">Cocoa</name>
    <dbReference type="NCBI Taxonomy" id="3641"/>
    <lineage>
        <taxon>Eukaryota</taxon>
        <taxon>Viridiplantae</taxon>
        <taxon>Streptophyta</taxon>
        <taxon>Embryophyta</taxon>
        <taxon>Tracheophyta</taxon>
        <taxon>Spermatophyta</taxon>
        <taxon>Magnoliopsida</taxon>
        <taxon>eudicotyledons</taxon>
        <taxon>Gunneridae</taxon>
        <taxon>Pentapetalae</taxon>
        <taxon>rosids</taxon>
        <taxon>malvids</taxon>
        <taxon>Malvales</taxon>
        <taxon>Malvaceae</taxon>
        <taxon>Byttnerioideae</taxon>
        <taxon>Theobroma</taxon>
    </lineage>
</organism>
<name>A0A061DN62_THECC</name>